<dbReference type="PRINTS" id="PR00463">
    <property type="entry name" value="EP450I"/>
</dbReference>
<dbReference type="GO" id="GO:0020037">
    <property type="term" value="F:heme binding"/>
    <property type="evidence" value="ECO:0007669"/>
    <property type="project" value="InterPro"/>
</dbReference>
<evidence type="ECO:0000256" key="7">
    <source>
        <dbReference type="ARBA" id="ARBA00023033"/>
    </source>
</evidence>
<keyword evidence="7 8" id="KW-0503">Monooxygenase</keyword>
<reference evidence="10" key="1">
    <citation type="submission" date="2022-08" db="EMBL/GenBank/DDBJ databases">
        <authorList>
            <person name="Gutierrez-Valencia J."/>
        </authorList>
    </citation>
    <scope>NUCLEOTIDE SEQUENCE</scope>
</reference>
<dbReference type="SUPFAM" id="SSF48264">
    <property type="entry name" value="Cytochrome P450"/>
    <property type="match status" value="2"/>
</dbReference>
<evidence type="ECO:0008006" key="12">
    <source>
        <dbReference type="Google" id="ProtNLM"/>
    </source>
</evidence>
<comment type="cofactor">
    <cofactor evidence="1">
        <name>heme</name>
        <dbReference type="ChEBI" id="CHEBI:30413"/>
    </cofactor>
</comment>
<keyword evidence="9" id="KW-1133">Transmembrane helix</keyword>
<name>A0AAV0JVN4_9ROSI</name>
<evidence type="ECO:0000256" key="5">
    <source>
        <dbReference type="ARBA" id="ARBA00023002"/>
    </source>
</evidence>
<keyword evidence="6 8" id="KW-0408">Iron</keyword>
<comment type="similarity">
    <text evidence="2 8">Belongs to the cytochrome P450 family.</text>
</comment>
<evidence type="ECO:0000256" key="6">
    <source>
        <dbReference type="ARBA" id="ARBA00023004"/>
    </source>
</evidence>
<keyword evidence="5 8" id="KW-0560">Oxidoreductase</keyword>
<evidence type="ECO:0000256" key="8">
    <source>
        <dbReference type="RuleBase" id="RU000461"/>
    </source>
</evidence>
<dbReference type="Gene3D" id="1.10.630.10">
    <property type="entry name" value="Cytochrome P450"/>
    <property type="match status" value="2"/>
</dbReference>
<dbReference type="FunFam" id="1.10.630.10:FF:000126">
    <property type="entry name" value="Predicted protein"/>
    <property type="match status" value="1"/>
</dbReference>
<keyword evidence="11" id="KW-1185">Reference proteome</keyword>
<dbReference type="InterPro" id="IPR001128">
    <property type="entry name" value="Cyt_P450"/>
</dbReference>
<evidence type="ECO:0000313" key="10">
    <source>
        <dbReference type="EMBL" id="CAI0413821.1"/>
    </source>
</evidence>
<dbReference type="Proteomes" id="UP001154282">
    <property type="component" value="Unassembled WGS sequence"/>
</dbReference>
<dbReference type="PANTHER" id="PTHR47951:SF7">
    <property type="entry name" value="FLAVONOID 3',5'-HYDROXYLASE-LIKE ISOFORM X1"/>
    <property type="match status" value="1"/>
</dbReference>
<dbReference type="EMBL" id="CAMGYJ010000005">
    <property type="protein sequence ID" value="CAI0413821.1"/>
    <property type="molecule type" value="Genomic_DNA"/>
</dbReference>
<dbReference type="InterPro" id="IPR002401">
    <property type="entry name" value="Cyt_P450_E_grp-I"/>
</dbReference>
<sequence length="671" mass="74279">MTELLNDEKVMTKVVQELDQVVGPNNVVEEHHLKELNYLNAVVKETCRLHVGIMARVASQPCTVAGYAVPKGATVFINTWAIHRDPEFWADPLQFKPERFLDGSGNGPRLTFVGSSFQFLPFGSGERMCVGYNLAERLMNHVLASMLHSFEWKLPAGEEKPDFSDKFALLTITIAITISAAVLYFLGNLRRTKSPPGPRGLPVVGYLPFLRRNDLHRQLTSLAETHGPIYTIQGLNRSLVVVSSPDLAKEVLRVNESIFSTRPIPIVGRILTYDGIDLANLPYGPDWAGLRKVMFREVLSSGALDTCHALGRGAVEAGMREIRAGEATGVFDAAMKVVVDSTLAMLWGGGEEGGGAAPDFAAEYREATREMTELLGRANVSDVIPLLARFDLQGIQREAAEVAERFDGIITSVVQRRLKDLSSGKSVPSKDLLQILLEIQSREDSLIASSSLHFKAMIQDIASGGTESIAILLEWAMTELLSNKEAMTKIQQELDLIVGPNNFVEQRHLKELNYLNAVVKETCRLHLGLTPRLAGQPCTIGGYHIPKGAAVFVNTWAIHRDPQNWAEPLQFRPERFLDSCEDGPRFDFMGSSFQFLPFGSGRRVCVGLNLAERLMKYVLASMLHSFEWKLPDGEEKLDFSDKLGVVAKKVKPLVAIPFPRRLGKLGCEVQF</sequence>
<evidence type="ECO:0000256" key="4">
    <source>
        <dbReference type="ARBA" id="ARBA00022723"/>
    </source>
</evidence>
<keyword evidence="9" id="KW-0812">Transmembrane</keyword>
<dbReference type="PRINTS" id="PR00385">
    <property type="entry name" value="P450"/>
</dbReference>
<protein>
    <recommendedName>
        <fullName evidence="12">Cytochrome P450</fullName>
    </recommendedName>
</protein>
<dbReference type="InterPro" id="IPR036396">
    <property type="entry name" value="Cyt_P450_sf"/>
</dbReference>
<evidence type="ECO:0000256" key="3">
    <source>
        <dbReference type="ARBA" id="ARBA00022617"/>
    </source>
</evidence>
<gene>
    <name evidence="10" type="ORF">LITE_LOCUS16086</name>
</gene>
<comment type="caution">
    <text evidence="10">The sequence shown here is derived from an EMBL/GenBank/DDBJ whole genome shotgun (WGS) entry which is preliminary data.</text>
</comment>
<dbReference type="PROSITE" id="PS00086">
    <property type="entry name" value="CYTOCHROME_P450"/>
    <property type="match status" value="2"/>
</dbReference>
<dbReference type="InterPro" id="IPR017972">
    <property type="entry name" value="Cyt_P450_CS"/>
</dbReference>
<organism evidence="10 11">
    <name type="scientific">Linum tenue</name>
    <dbReference type="NCBI Taxonomy" id="586396"/>
    <lineage>
        <taxon>Eukaryota</taxon>
        <taxon>Viridiplantae</taxon>
        <taxon>Streptophyta</taxon>
        <taxon>Embryophyta</taxon>
        <taxon>Tracheophyta</taxon>
        <taxon>Spermatophyta</taxon>
        <taxon>Magnoliopsida</taxon>
        <taxon>eudicotyledons</taxon>
        <taxon>Gunneridae</taxon>
        <taxon>Pentapetalae</taxon>
        <taxon>rosids</taxon>
        <taxon>fabids</taxon>
        <taxon>Malpighiales</taxon>
        <taxon>Linaceae</taxon>
        <taxon>Linum</taxon>
    </lineage>
</organism>
<accession>A0AAV0JVN4</accession>
<evidence type="ECO:0000256" key="1">
    <source>
        <dbReference type="ARBA" id="ARBA00001971"/>
    </source>
</evidence>
<keyword evidence="9" id="KW-0472">Membrane</keyword>
<dbReference type="AlphaFoldDB" id="A0AAV0JVN4"/>
<evidence type="ECO:0000313" key="11">
    <source>
        <dbReference type="Proteomes" id="UP001154282"/>
    </source>
</evidence>
<proteinExistence type="inferred from homology"/>
<dbReference type="GO" id="GO:0016705">
    <property type="term" value="F:oxidoreductase activity, acting on paired donors, with incorporation or reduction of molecular oxygen"/>
    <property type="evidence" value="ECO:0007669"/>
    <property type="project" value="InterPro"/>
</dbReference>
<dbReference type="PANTHER" id="PTHR47951">
    <property type="entry name" value="OS08G0547900 PROTEIN"/>
    <property type="match status" value="1"/>
</dbReference>
<dbReference type="FunFam" id="1.10.630.10:FF:000007">
    <property type="entry name" value="Cytochrome P450 76C4"/>
    <property type="match status" value="1"/>
</dbReference>
<feature type="transmembrane region" description="Helical" evidence="9">
    <location>
        <begin position="167"/>
        <end position="186"/>
    </location>
</feature>
<keyword evidence="3 8" id="KW-0349">Heme</keyword>
<dbReference type="GO" id="GO:0004497">
    <property type="term" value="F:monooxygenase activity"/>
    <property type="evidence" value="ECO:0007669"/>
    <property type="project" value="UniProtKB-KW"/>
</dbReference>
<dbReference type="Pfam" id="PF00067">
    <property type="entry name" value="p450"/>
    <property type="match status" value="2"/>
</dbReference>
<evidence type="ECO:0000256" key="9">
    <source>
        <dbReference type="SAM" id="Phobius"/>
    </source>
</evidence>
<keyword evidence="4 8" id="KW-0479">Metal-binding</keyword>
<dbReference type="GO" id="GO:0005506">
    <property type="term" value="F:iron ion binding"/>
    <property type="evidence" value="ECO:0007669"/>
    <property type="project" value="InterPro"/>
</dbReference>
<evidence type="ECO:0000256" key="2">
    <source>
        <dbReference type="ARBA" id="ARBA00010617"/>
    </source>
</evidence>